<feature type="transmembrane region" description="Helical" evidence="5">
    <location>
        <begin position="371"/>
        <end position="390"/>
    </location>
</feature>
<dbReference type="InterPro" id="IPR011701">
    <property type="entry name" value="MFS"/>
</dbReference>
<comment type="subcellular location">
    <subcellularLocation>
        <location evidence="1">Membrane</location>
        <topology evidence="1">Multi-pass membrane protein</topology>
    </subcellularLocation>
</comment>
<feature type="transmembrane region" description="Helical" evidence="5">
    <location>
        <begin position="339"/>
        <end position="359"/>
    </location>
</feature>
<feature type="transmembrane region" description="Helical" evidence="5">
    <location>
        <begin position="12"/>
        <end position="29"/>
    </location>
</feature>
<dbReference type="SUPFAM" id="SSF103473">
    <property type="entry name" value="MFS general substrate transporter"/>
    <property type="match status" value="1"/>
</dbReference>
<feature type="transmembrane region" description="Helical" evidence="5">
    <location>
        <begin position="76"/>
        <end position="96"/>
    </location>
</feature>
<feature type="transmembrane region" description="Helical" evidence="5">
    <location>
        <begin position="402"/>
        <end position="423"/>
    </location>
</feature>
<dbReference type="PANTHER" id="PTHR23294:SF59">
    <property type="entry name" value="UNC93-LIKE PROTEIN C922.05C"/>
    <property type="match status" value="1"/>
</dbReference>
<keyword evidence="3 5" id="KW-1133">Transmembrane helix</keyword>
<accession>A0ABR4JPQ1</accession>
<feature type="transmembrane region" description="Helical" evidence="5">
    <location>
        <begin position="174"/>
        <end position="192"/>
    </location>
</feature>
<dbReference type="Proteomes" id="UP001610446">
    <property type="component" value="Unassembled WGS sequence"/>
</dbReference>
<evidence type="ECO:0000313" key="6">
    <source>
        <dbReference type="EMBL" id="KAL2841589.1"/>
    </source>
</evidence>
<keyword evidence="4 5" id="KW-0472">Membrane</keyword>
<gene>
    <name evidence="6" type="ORF">BJY01DRAFT_249516</name>
</gene>
<sequence length="466" mass="50423">MSTVIDSIRFHPWYSVLIVAWTAFCHPGMFSALNGLGAGGAESPTLSNIINAIVFGVLTVGGLVSGIICNNIGVRWTLVLGTLGYAPYAAALYTNAAFGNSWFPILGALTCGTSAVFLWTASGAINLVVPPVHQRGRAAATKFAFQNMGGFIGGAVSLGLNIHQNHSGRVSDATYFGFISIMCLGLPLAVTIPRPSQITRSDGSRVLEHRFKSWHEELVALKRVLSLRAFILLVPFLLYFQWNLSYMWTWNATYHTVRARALLSTLFYLIGSTILGPVQGWLLDRAAWSRRSRARWGLAFWATMTSLTWIYGLIVQYQYNSRSSANIDFTDRLFAKSALLFILYGLIENSGMVFGYWIIASLGLGPGSVASFVGLATGVGSLGSTAAFILGACNIELKWQLWANVIAFLVSLPGLGLVCWSLVTEDKEILAATAVWNDDEGASVQVLAEEEVVDEAKGAGAQVRAV</sequence>
<dbReference type="Gene3D" id="1.20.1250.20">
    <property type="entry name" value="MFS general substrate transporter like domains"/>
    <property type="match status" value="1"/>
</dbReference>
<dbReference type="InterPro" id="IPR036259">
    <property type="entry name" value="MFS_trans_sf"/>
</dbReference>
<evidence type="ECO:0000256" key="3">
    <source>
        <dbReference type="ARBA" id="ARBA00022989"/>
    </source>
</evidence>
<feature type="transmembrane region" description="Helical" evidence="5">
    <location>
        <begin position="296"/>
        <end position="319"/>
    </location>
</feature>
<name>A0ABR4JPQ1_9EURO</name>
<evidence type="ECO:0000256" key="4">
    <source>
        <dbReference type="ARBA" id="ARBA00023136"/>
    </source>
</evidence>
<dbReference type="Pfam" id="PF07690">
    <property type="entry name" value="MFS_1"/>
    <property type="match status" value="1"/>
</dbReference>
<evidence type="ECO:0000313" key="7">
    <source>
        <dbReference type="Proteomes" id="UP001610446"/>
    </source>
</evidence>
<evidence type="ECO:0000256" key="1">
    <source>
        <dbReference type="ARBA" id="ARBA00004141"/>
    </source>
</evidence>
<evidence type="ECO:0000256" key="5">
    <source>
        <dbReference type="SAM" id="Phobius"/>
    </source>
</evidence>
<dbReference type="EMBL" id="JBFXLU010000108">
    <property type="protein sequence ID" value="KAL2841589.1"/>
    <property type="molecule type" value="Genomic_DNA"/>
</dbReference>
<organism evidence="6 7">
    <name type="scientific">Aspergillus pseudoustus</name>
    <dbReference type="NCBI Taxonomy" id="1810923"/>
    <lineage>
        <taxon>Eukaryota</taxon>
        <taxon>Fungi</taxon>
        <taxon>Dikarya</taxon>
        <taxon>Ascomycota</taxon>
        <taxon>Pezizomycotina</taxon>
        <taxon>Eurotiomycetes</taxon>
        <taxon>Eurotiomycetidae</taxon>
        <taxon>Eurotiales</taxon>
        <taxon>Aspergillaceae</taxon>
        <taxon>Aspergillus</taxon>
        <taxon>Aspergillus subgen. Nidulantes</taxon>
    </lineage>
</organism>
<proteinExistence type="predicted"/>
<feature type="transmembrane region" description="Helical" evidence="5">
    <location>
        <begin position="49"/>
        <end position="69"/>
    </location>
</feature>
<feature type="transmembrane region" description="Helical" evidence="5">
    <location>
        <begin position="143"/>
        <end position="162"/>
    </location>
</feature>
<evidence type="ECO:0000256" key="2">
    <source>
        <dbReference type="ARBA" id="ARBA00022692"/>
    </source>
</evidence>
<dbReference type="InterPro" id="IPR051617">
    <property type="entry name" value="UNC-93-like_regulator"/>
</dbReference>
<feature type="transmembrane region" description="Helical" evidence="5">
    <location>
        <begin position="262"/>
        <end position="284"/>
    </location>
</feature>
<feature type="transmembrane region" description="Helical" evidence="5">
    <location>
        <begin position="102"/>
        <end position="122"/>
    </location>
</feature>
<reference evidence="6 7" key="1">
    <citation type="submission" date="2024-07" db="EMBL/GenBank/DDBJ databases">
        <title>Section-level genome sequencing and comparative genomics of Aspergillus sections Usti and Cavernicolus.</title>
        <authorList>
            <consortium name="Lawrence Berkeley National Laboratory"/>
            <person name="Nybo J.L."/>
            <person name="Vesth T.C."/>
            <person name="Theobald S."/>
            <person name="Frisvad J.C."/>
            <person name="Larsen T.O."/>
            <person name="Kjaerboelling I."/>
            <person name="Rothschild-Mancinelli K."/>
            <person name="Lyhne E.K."/>
            <person name="Kogle M.E."/>
            <person name="Barry K."/>
            <person name="Clum A."/>
            <person name="Na H."/>
            <person name="Ledsgaard L."/>
            <person name="Lin J."/>
            <person name="Lipzen A."/>
            <person name="Kuo A."/>
            <person name="Riley R."/>
            <person name="Mondo S."/>
            <person name="Labutti K."/>
            <person name="Haridas S."/>
            <person name="Pangalinan J."/>
            <person name="Salamov A.A."/>
            <person name="Simmons B.A."/>
            <person name="Magnuson J.K."/>
            <person name="Chen J."/>
            <person name="Drula E."/>
            <person name="Henrissat B."/>
            <person name="Wiebenga A."/>
            <person name="Lubbers R.J."/>
            <person name="Gomes A.C."/>
            <person name="Makela M.R."/>
            <person name="Stajich J."/>
            <person name="Grigoriev I.V."/>
            <person name="Mortensen U.H."/>
            <person name="De Vries R.P."/>
            <person name="Baker S.E."/>
            <person name="Andersen M.R."/>
        </authorList>
    </citation>
    <scope>NUCLEOTIDE SEQUENCE [LARGE SCALE GENOMIC DNA]</scope>
    <source>
        <strain evidence="6 7">CBS 123904</strain>
    </source>
</reference>
<feature type="transmembrane region" description="Helical" evidence="5">
    <location>
        <begin position="225"/>
        <end position="242"/>
    </location>
</feature>
<protein>
    <submittedName>
        <fullName evidence="6">Major facilitator superfamily domain-containing protein</fullName>
    </submittedName>
</protein>
<comment type="caution">
    <text evidence="6">The sequence shown here is derived from an EMBL/GenBank/DDBJ whole genome shotgun (WGS) entry which is preliminary data.</text>
</comment>
<dbReference type="PANTHER" id="PTHR23294">
    <property type="entry name" value="ET TRANSLATION PRODUCT-RELATED"/>
    <property type="match status" value="1"/>
</dbReference>
<keyword evidence="7" id="KW-1185">Reference proteome</keyword>
<keyword evidence="2 5" id="KW-0812">Transmembrane</keyword>